<accession>A0ACB9YF67</accession>
<keyword evidence="2" id="KW-1185">Reference proteome</keyword>
<sequence length="459" mass="54572">MAKQKAMENASSVKPQIIRSMKNMLKNELNERVVELHKIFLHIEKYTQIEITCRYAGKGVELTGVEFAGIEFARVEFAGIEFVGVELTGVEFVGIEFVDVNSAANCLKKVCLLSPVHNKNKNREFQKAAYHIIIKKNYFNLSTLRKIKIKYRKMYAFQDMVYTNKKKSIINLVYPDMIKKEKKYIADKLKEIIEKQENVRIERYLFLLEKMKKLLLKKLLTKTWFAKKLKACSLSNVVPDLTLFEKRYIWNGRKVSALFKNNFSILNRKLNVLLDRYMQNDKYYYNTRNIKKDDCNKNLVISSPLHIAYALQLYGMFNNNYFLKSINSTTRLININMQFYLLKNYINDTYSSEKILYTYKTFVQLTVKKNMIPLFSSFQDSTKLIKYFESALDEIVKRQLDVDIPNLKIMNLLNFSVILLNLLLRKVIQVLFYFILFYIKKKIYERRKFMKDVYSFPFY</sequence>
<dbReference type="EMBL" id="CM043772">
    <property type="protein sequence ID" value="KAI4840429.1"/>
    <property type="molecule type" value="Genomic_DNA"/>
</dbReference>
<dbReference type="Proteomes" id="UP001056978">
    <property type="component" value="Chromosome 4"/>
</dbReference>
<evidence type="ECO:0000313" key="2">
    <source>
        <dbReference type="Proteomes" id="UP001056978"/>
    </source>
</evidence>
<proteinExistence type="predicted"/>
<evidence type="ECO:0000313" key="1">
    <source>
        <dbReference type="EMBL" id="KAI4840429.1"/>
    </source>
</evidence>
<reference evidence="1" key="1">
    <citation type="submission" date="2022-06" db="EMBL/GenBank/DDBJ databases">
        <title>The First Complete Genome of the Simian Malaria Parasite Plasmodium brasilianum.</title>
        <authorList>
            <person name="Bajic M."/>
            <person name="Ravishankar S."/>
        </authorList>
    </citation>
    <scope>NUCLEOTIDE SEQUENCE</scope>
    <source>
        <strain evidence="1">Bolivian I</strain>
    </source>
</reference>
<name>A0ACB9YF67_PLABR</name>
<organism evidence="1 2">
    <name type="scientific">Plasmodium brasilianum</name>
    <dbReference type="NCBI Taxonomy" id="5824"/>
    <lineage>
        <taxon>Eukaryota</taxon>
        <taxon>Sar</taxon>
        <taxon>Alveolata</taxon>
        <taxon>Apicomplexa</taxon>
        <taxon>Aconoidasida</taxon>
        <taxon>Haemosporida</taxon>
        <taxon>Plasmodiidae</taxon>
        <taxon>Plasmodium</taxon>
        <taxon>Plasmodium (Plasmodium)</taxon>
    </lineage>
</organism>
<gene>
    <name evidence="1" type="ORF">MKS88_001153</name>
</gene>
<protein>
    <submittedName>
        <fullName evidence="1">Uncharacterized protein</fullName>
    </submittedName>
</protein>
<comment type="caution">
    <text evidence="1">The sequence shown here is derived from an EMBL/GenBank/DDBJ whole genome shotgun (WGS) entry which is preliminary data.</text>
</comment>